<dbReference type="AlphaFoldDB" id="A0A1G7TQM9"/>
<organism evidence="1 2">
    <name type="scientific">Chitinophaga filiformis</name>
    <name type="common">Myxococcus filiformis</name>
    <name type="synonym">Flexibacter filiformis</name>
    <dbReference type="NCBI Taxonomy" id="104663"/>
    <lineage>
        <taxon>Bacteria</taxon>
        <taxon>Pseudomonadati</taxon>
        <taxon>Bacteroidota</taxon>
        <taxon>Chitinophagia</taxon>
        <taxon>Chitinophagales</taxon>
        <taxon>Chitinophagaceae</taxon>
        <taxon>Chitinophaga</taxon>
    </lineage>
</organism>
<evidence type="ECO:0000313" key="1">
    <source>
        <dbReference type="EMBL" id="SDG37636.1"/>
    </source>
</evidence>
<evidence type="ECO:0000313" key="2">
    <source>
        <dbReference type="Proteomes" id="UP000199045"/>
    </source>
</evidence>
<accession>A0A1G7TQM9</accession>
<gene>
    <name evidence="1" type="ORF">SAMN04488121_10448</name>
</gene>
<dbReference type="STRING" id="104663.SAMN04488121_10448"/>
<reference evidence="1 2" key="1">
    <citation type="submission" date="2016-10" db="EMBL/GenBank/DDBJ databases">
        <authorList>
            <person name="de Groot N.N."/>
        </authorList>
    </citation>
    <scope>NUCLEOTIDE SEQUENCE [LARGE SCALE GENOMIC DNA]</scope>
    <source>
        <strain evidence="1 2">DSM 527</strain>
    </source>
</reference>
<proteinExistence type="predicted"/>
<dbReference type="Proteomes" id="UP000199045">
    <property type="component" value="Unassembled WGS sequence"/>
</dbReference>
<protein>
    <submittedName>
        <fullName evidence="1">Uncharacterized protein</fullName>
    </submittedName>
</protein>
<dbReference type="EMBL" id="FNBN01000004">
    <property type="protein sequence ID" value="SDG37636.1"/>
    <property type="molecule type" value="Genomic_DNA"/>
</dbReference>
<sequence length="84" mass="9507">MNVLSAYFGGMTTKKLIYLNYDGILALGTPAPITTENRFTSITAHEMMHVYFTSTNYYSVLKWSVIRDKQTQYGYGLGKSDCSM</sequence>
<name>A0A1G7TQM9_CHIFI</name>